<dbReference type="HOGENOM" id="CLU_020336_50_4_0"/>
<evidence type="ECO:0000313" key="4">
    <source>
        <dbReference type="Proteomes" id="UP000006056"/>
    </source>
</evidence>
<proteinExistence type="predicted"/>
<accession>I3ZC42</accession>
<dbReference type="KEGG" id="trs:Terro_0468"/>
<dbReference type="Gene3D" id="3.40.50.1820">
    <property type="entry name" value="alpha/beta hydrolase"/>
    <property type="match status" value="1"/>
</dbReference>
<keyword evidence="3" id="KW-0808">Transferase</keyword>
<keyword evidence="3" id="KW-0012">Acyltransferase</keyword>
<dbReference type="SUPFAM" id="SSF53474">
    <property type="entry name" value="alpha/beta-Hydrolases"/>
    <property type="match status" value="1"/>
</dbReference>
<keyword evidence="4" id="KW-1185">Reference proteome</keyword>
<dbReference type="AlphaFoldDB" id="I3ZC42"/>
<gene>
    <name evidence="3" type="ordered locus">Terro_0468</name>
</gene>
<feature type="signal peptide" evidence="1">
    <location>
        <begin position="1"/>
        <end position="27"/>
    </location>
</feature>
<dbReference type="PRINTS" id="PR00111">
    <property type="entry name" value="ABHYDROLASE"/>
</dbReference>
<dbReference type="PANTHER" id="PTHR46438">
    <property type="entry name" value="ALPHA/BETA-HYDROLASES SUPERFAMILY PROTEIN"/>
    <property type="match status" value="1"/>
</dbReference>
<organism evidence="3 4">
    <name type="scientific">Terriglobus roseus (strain DSM 18391 / NRRL B-41598 / KBS 63)</name>
    <dbReference type="NCBI Taxonomy" id="926566"/>
    <lineage>
        <taxon>Bacteria</taxon>
        <taxon>Pseudomonadati</taxon>
        <taxon>Acidobacteriota</taxon>
        <taxon>Terriglobia</taxon>
        <taxon>Terriglobales</taxon>
        <taxon>Acidobacteriaceae</taxon>
        <taxon>Terriglobus</taxon>
    </lineage>
</organism>
<feature type="domain" description="AB hydrolase-1" evidence="2">
    <location>
        <begin position="68"/>
        <end position="301"/>
    </location>
</feature>
<sequence>MTTHLRFALLALTALCLPALPHAQTHAAPLQHNEDIFGHPLPAQHHVRVFGQSIAYYDMGKAASADQPVLVLLHGYGSQADVDFGPSLPMLAKHRRVIALDQIGAGASDKPLIAYRVQTYVEFLAEFLRVTGIKRFDLAGESLGGWVAASYAAQASEQASMLPKPEGLILEDAAGFVLPPSGYSATMPVHLSVSTVGEVIAGLRSVFFDPTLVTPEVAKRRFITKLTANDGLVTSTFSSNPAVRNEAVGEKARGIALPTLIVWGAEDHTVPVAQAHSFAEAISGAKLVLIERSGHVPSLEQPGKFVEAVEGFLSH</sequence>
<dbReference type="GO" id="GO:0016746">
    <property type="term" value="F:acyltransferase activity"/>
    <property type="evidence" value="ECO:0007669"/>
    <property type="project" value="UniProtKB-KW"/>
</dbReference>
<name>I3ZC42_TERRK</name>
<dbReference type="RefSeq" id="WP_014784379.1">
    <property type="nucleotide sequence ID" value="NC_018014.1"/>
</dbReference>
<evidence type="ECO:0000259" key="2">
    <source>
        <dbReference type="Pfam" id="PF00561"/>
    </source>
</evidence>
<dbReference type="STRING" id="926566.Terro_0468"/>
<feature type="chain" id="PRO_5003683642" evidence="1">
    <location>
        <begin position="28"/>
        <end position="315"/>
    </location>
</feature>
<dbReference type="InterPro" id="IPR000073">
    <property type="entry name" value="AB_hydrolase_1"/>
</dbReference>
<protein>
    <submittedName>
        <fullName evidence="3">Putative hydrolase or acyltransferase of alpha/beta superfamily</fullName>
    </submittedName>
</protein>
<dbReference type="PATRIC" id="fig|926566.3.peg.461"/>
<dbReference type="Pfam" id="PF00561">
    <property type="entry name" value="Abhydrolase_1"/>
    <property type="match status" value="1"/>
</dbReference>
<evidence type="ECO:0000256" key="1">
    <source>
        <dbReference type="SAM" id="SignalP"/>
    </source>
</evidence>
<dbReference type="Proteomes" id="UP000006056">
    <property type="component" value="Chromosome"/>
</dbReference>
<dbReference type="eggNOG" id="COG2267">
    <property type="taxonomic scope" value="Bacteria"/>
</dbReference>
<keyword evidence="1" id="KW-0732">Signal</keyword>
<keyword evidence="3" id="KW-0378">Hydrolase</keyword>
<dbReference type="GO" id="GO:0016787">
    <property type="term" value="F:hydrolase activity"/>
    <property type="evidence" value="ECO:0007669"/>
    <property type="project" value="UniProtKB-KW"/>
</dbReference>
<evidence type="ECO:0000313" key="3">
    <source>
        <dbReference type="EMBL" id="AFL86810.1"/>
    </source>
</evidence>
<reference evidence="3 4" key="1">
    <citation type="submission" date="2012-06" db="EMBL/GenBank/DDBJ databases">
        <title>Complete genome of Terriglobus roseus DSM 18391.</title>
        <authorList>
            <consortium name="US DOE Joint Genome Institute (JGI-PGF)"/>
            <person name="Lucas S."/>
            <person name="Copeland A."/>
            <person name="Lapidus A."/>
            <person name="Glavina del Rio T."/>
            <person name="Dalin E."/>
            <person name="Tice H."/>
            <person name="Bruce D."/>
            <person name="Goodwin L."/>
            <person name="Pitluck S."/>
            <person name="Peters L."/>
            <person name="Mikhailova N."/>
            <person name="Munk A.C.C."/>
            <person name="Kyrpides N."/>
            <person name="Mavromatis K."/>
            <person name="Ivanova N."/>
            <person name="Brettin T."/>
            <person name="Detter J.C."/>
            <person name="Han C."/>
            <person name="Larimer F."/>
            <person name="Land M."/>
            <person name="Hauser L."/>
            <person name="Markowitz V."/>
            <person name="Cheng J.-F."/>
            <person name="Hugenholtz P."/>
            <person name="Woyke T."/>
            <person name="Wu D."/>
            <person name="Brambilla E."/>
            <person name="Klenk H.-P."/>
            <person name="Eisen J.A."/>
        </authorList>
    </citation>
    <scope>NUCLEOTIDE SEQUENCE [LARGE SCALE GENOMIC DNA]</scope>
    <source>
        <strain evidence="4">DSM 18391 / NRRL B-41598 / KBS 63</strain>
    </source>
</reference>
<dbReference type="InterPro" id="IPR029058">
    <property type="entry name" value="AB_hydrolase_fold"/>
</dbReference>
<dbReference type="PANTHER" id="PTHR46438:SF11">
    <property type="entry name" value="LIPASE-RELATED"/>
    <property type="match status" value="1"/>
</dbReference>
<dbReference type="OrthoDB" id="9808398at2"/>
<dbReference type="EMBL" id="CP003379">
    <property type="protein sequence ID" value="AFL86810.1"/>
    <property type="molecule type" value="Genomic_DNA"/>
</dbReference>